<organism evidence="1 2">
    <name type="scientific">Roseococcus suduntuyensis</name>
    <dbReference type="NCBI Taxonomy" id="455361"/>
    <lineage>
        <taxon>Bacteria</taxon>
        <taxon>Pseudomonadati</taxon>
        <taxon>Pseudomonadota</taxon>
        <taxon>Alphaproteobacteria</taxon>
        <taxon>Acetobacterales</taxon>
        <taxon>Roseomonadaceae</taxon>
        <taxon>Roseococcus</taxon>
    </lineage>
</organism>
<evidence type="ECO:0000313" key="1">
    <source>
        <dbReference type="EMBL" id="MBB3900496.1"/>
    </source>
</evidence>
<protein>
    <submittedName>
        <fullName evidence="1">Uncharacterized protein</fullName>
    </submittedName>
</protein>
<evidence type="ECO:0000313" key="2">
    <source>
        <dbReference type="Proteomes" id="UP000553193"/>
    </source>
</evidence>
<dbReference type="AlphaFoldDB" id="A0A840AIW1"/>
<proteinExistence type="predicted"/>
<name>A0A840AIW1_9PROT</name>
<sequence>MRERDRTRLLRSLHQACRDWHSRAAQLDALDLAAAMGGPNRAVALGDGLQLMRALTALATWTRPETVLPCSLPLARTTATEMLRSIRGATAAIEACCVRAGLPGESAAPLLTGLLVQVGRQLHGTEGTVCGKERRLVLTQLARCGAQLERQLARALPILPSPIPEVTQGMETGLAASAPDPLPLPEALPSLLGRFQEGITRLRAETVVGHAGRPEVSDAIVFGVEGLVAIWRAYQPLPYELSAKAGGLLCFVEDALAVALDANGFPTTAWPPRSSLRNLLVQVLDEDDRMVRAA</sequence>
<comment type="caution">
    <text evidence="1">The sequence shown here is derived from an EMBL/GenBank/DDBJ whole genome shotgun (WGS) entry which is preliminary data.</text>
</comment>
<gene>
    <name evidence="1" type="ORF">GGQ83_003973</name>
</gene>
<dbReference type="RefSeq" id="WP_184386729.1">
    <property type="nucleotide sequence ID" value="NZ_JACIDJ010000012.1"/>
</dbReference>
<accession>A0A840AIW1</accession>
<dbReference type="Proteomes" id="UP000553193">
    <property type="component" value="Unassembled WGS sequence"/>
</dbReference>
<reference evidence="1 2" key="1">
    <citation type="submission" date="2020-08" db="EMBL/GenBank/DDBJ databases">
        <title>Genomic Encyclopedia of Type Strains, Phase IV (KMG-IV): sequencing the most valuable type-strain genomes for metagenomic binning, comparative biology and taxonomic classification.</title>
        <authorList>
            <person name="Goeker M."/>
        </authorList>
    </citation>
    <scope>NUCLEOTIDE SEQUENCE [LARGE SCALE GENOMIC DNA]</scope>
    <source>
        <strain evidence="1 2">DSM 19979</strain>
    </source>
</reference>
<dbReference type="EMBL" id="JACIDJ010000012">
    <property type="protein sequence ID" value="MBB3900496.1"/>
    <property type="molecule type" value="Genomic_DNA"/>
</dbReference>
<keyword evidence="2" id="KW-1185">Reference proteome</keyword>